<reference evidence="7 8" key="1">
    <citation type="submission" date="2017-12" db="EMBL/GenBank/DDBJ databases">
        <authorList>
            <person name="Hurst M.R.H."/>
        </authorList>
    </citation>
    <scope>NUCLEOTIDE SEQUENCE [LARGE SCALE GENOMIC DNA]</scope>
    <source>
        <strain evidence="7 8">SY-3-19</strain>
    </source>
</reference>
<sequence length="276" mass="31275">MKPEMIAILGILATFAMLEIIYTNFFRKPGQTRQDVIVESVSILTLILVTQPLALLGGATVAHFIAPGAQDSLAHIPVIAGIALFLIFDDMMQYWWHRASHSLPWLYKLHRPHHNGEYLSIRVVYRNNIFYYLLMPGLWFSGALVYLGLGWIYAGYIVVKMAVIVGAHSDVRWDEQLYKVKWLSPVMWVVERLISTPATHSAHHGKHQADGVTNYKGNYGNLLFFWDVLFGTAKITRRYPELFGVENLPDTSAGEQLLWPLIRTKEAKAPSIAPAE</sequence>
<dbReference type="RefSeq" id="WP_104831171.1">
    <property type="nucleotide sequence ID" value="NZ_PJCH01000015.1"/>
</dbReference>
<dbReference type="GO" id="GO:0016020">
    <property type="term" value="C:membrane"/>
    <property type="evidence" value="ECO:0007669"/>
    <property type="project" value="UniProtKB-SubCell"/>
</dbReference>
<comment type="subcellular location">
    <subcellularLocation>
        <location evidence="1">Membrane</location>
    </subcellularLocation>
</comment>
<keyword evidence="4 5" id="KW-0472">Membrane</keyword>
<dbReference type="GO" id="GO:0008610">
    <property type="term" value="P:lipid biosynthetic process"/>
    <property type="evidence" value="ECO:0007669"/>
    <property type="project" value="InterPro"/>
</dbReference>
<dbReference type="OrthoDB" id="9770329at2"/>
<evidence type="ECO:0000313" key="7">
    <source>
        <dbReference type="EMBL" id="PQA85958.1"/>
    </source>
</evidence>
<proteinExistence type="predicted"/>
<gene>
    <name evidence="7" type="ORF">CW354_16360</name>
</gene>
<evidence type="ECO:0000256" key="1">
    <source>
        <dbReference type="ARBA" id="ARBA00004370"/>
    </source>
</evidence>
<dbReference type="Pfam" id="PF04116">
    <property type="entry name" value="FA_hydroxylase"/>
    <property type="match status" value="1"/>
</dbReference>
<keyword evidence="2 5" id="KW-0812">Transmembrane</keyword>
<dbReference type="EMBL" id="PJCH01000015">
    <property type="protein sequence ID" value="PQA85958.1"/>
    <property type="molecule type" value="Genomic_DNA"/>
</dbReference>
<evidence type="ECO:0000259" key="6">
    <source>
        <dbReference type="Pfam" id="PF04116"/>
    </source>
</evidence>
<keyword evidence="8" id="KW-1185">Reference proteome</keyword>
<dbReference type="GO" id="GO:0016491">
    <property type="term" value="F:oxidoreductase activity"/>
    <property type="evidence" value="ECO:0007669"/>
    <property type="project" value="InterPro"/>
</dbReference>
<dbReference type="GO" id="GO:0005506">
    <property type="term" value="F:iron ion binding"/>
    <property type="evidence" value="ECO:0007669"/>
    <property type="project" value="InterPro"/>
</dbReference>
<evidence type="ECO:0000256" key="2">
    <source>
        <dbReference type="ARBA" id="ARBA00022692"/>
    </source>
</evidence>
<dbReference type="PANTHER" id="PTHR11863">
    <property type="entry name" value="STEROL DESATURASE"/>
    <property type="match status" value="1"/>
</dbReference>
<feature type="domain" description="Fatty acid hydroxylase" evidence="6">
    <location>
        <begin position="83"/>
        <end position="232"/>
    </location>
</feature>
<accession>A0A2S7K0K6</accession>
<feature type="transmembrane region" description="Helical" evidence="5">
    <location>
        <begin position="72"/>
        <end position="88"/>
    </location>
</feature>
<evidence type="ECO:0000313" key="8">
    <source>
        <dbReference type="Proteomes" id="UP000239504"/>
    </source>
</evidence>
<name>A0A2S7K0K6_9PROT</name>
<evidence type="ECO:0000256" key="4">
    <source>
        <dbReference type="ARBA" id="ARBA00023136"/>
    </source>
</evidence>
<dbReference type="InterPro" id="IPR050307">
    <property type="entry name" value="Sterol_Desaturase_Related"/>
</dbReference>
<protein>
    <submittedName>
        <fullName evidence="7">Fatty acid hydroxylase</fullName>
    </submittedName>
</protein>
<feature type="transmembrane region" description="Helical" evidence="5">
    <location>
        <begin position="37"/>
        <end position="66"/>
    </location>
</feature>
<dbReference type="AlphaFoldDB" id="A0A2S7K0K6"/>
<dbReference type="InterPro" id="IPR006694">
    <property type="entry name" value="Fatty_acid_hydroxylase"/>
</dbReference>
<dbReference type="Proteomes" id="UP000239504">
    <property type="component" value="Unassembled WGS sequence"/>
</dbReference>
<feature type="transmembrane region" description="Helical" evidence="5">
    <location>
        <begin position="129"/>
        <end position="147"/>
    </location>
</feature>
<organism evidence="7 8">
    <name type="scientific">Hyphococcus luteus</name>
    <dbReference type="NCBI Taxonomy" id="2058213"/>
    <lineage>
        <taxon>Bacteria</taxon>
        <taxon>Pseudomonadati</taxon>
        <taxon>Pseudomonadota</taxon>
        <taxon>Alphaproteobacteria</taxon>
        <taxon>Parvularculales</taxon>
        <taxon>Parvularculaceae</taxon>
        <taxon>Hyphococcus</taxon>
    </lineage>
</organism>
<keyword evidence="3 5" id="KW-1133">Transmembrane helix</keyword>
<evidence type="ECO:0000256" key="5">
    <source>
        <dbReference type="SAM" id="Phobius"/>
    </source>
</evidence>
<comment type="caution">
    <text evidence="7">The sequence shown here is derived from an EMBL/GenBank/DDBJ whole genome shotgun (WGS) entry which is preliminary data.</text>
</comment>
<feature type="transmembrane region" description="Helical" evidence="5">
    <location>
        <begin position="6"/>
        <end position="25"/>
    </location>
</feature>
<evidence type="ECO:0000256" key="3">
    <source>
        <dbReference type="ARBA" id="ARBA00022989"/>
    </source>
</evidence>